<keyword evidence="2" id="KW-1185">Reference proteome</keyword>
<dbReference type="AlphaFoldDB" id="A0ABC8QNJ8"/>
<evidence type="ECO:0000313" key="1">
    <source>
        <dbReference type="EMBL" id="CAK9134240.1"/>
    </source>
</evidence>
<dbReference type="Proteomes" id="UP001642360">
    <property type="component" value="Unassembled WGS sequence"/>
</dbReference>
<feature type="non-terminal residue" evidence="1">
    <location>
        <position position="79"/>
    </location>
</feature>
<comment type="caution">
    <text evidence="1">The sequence shown here is derived from an EMBL/GenBank/DDBJ whole genome shotgun (WGS) entry which is preliminary data.</text>
</comment>
<proteinExistence type="predicted"/>
<protein>
    <submittedName>
        <fullName evidence="1">Uncharacterized protein</fullName>
    </submittedName>
</protein>
<name>A0ABC8QNJ8_9AQUA</name>
<dbReference type="EMBL" id="CAUOFW020000377">
    <property type="protein sequence ID" value="CAK9134240.1"/>
    <property type="molecule type" value="Genomic_DNA"/>
</dbReference>
<organism evidence="1 2">
    <name type="scientific">Ilex paraguariensis</name>
    <name type="common">yerba mate</name>
    <dbReference type="NCBI Taxonomy" id="185542"/>
    <lineage>
        <taxon>Eukaryota</taxon>
        <taxon>Viridiplantae</taxon>
        <taxon>Streptophyta</taxon>
        <taxon>Embryophyta</taxon>
        <taxon>Tracheophyta</taxon>
        <taxon>Spermatophyta</taxon>
        <taxon>Magnoliopsida</taxon>
        <taxon>eudicotyledons</taxon>
        <taxon>Gunneridae</taxon>
        <taxon>Pentapetalae</taxon>
        <taxon>asterids</taxon>
        <taxon>campanulids</taxon>
        <taxon>Aquifoliales</taxon>
        <taxon>Aquifoliaceae</taxon>
        <taxon>Ilex</taxon>
    </lineage>
</organism>
<accession>A0ABC8QNJ8</accession>
<gene>
    <name evidence="1" type="ORF">ILEXP_LOCUS1175</name>
</gene>
<sequence length="79" mass="9057">MGLPLRSTKKGLPLRSTGSPSILCLNELSSYSLLFSVSGPSSLLFSSQSQLISRRWDFHSDRRKRDFHSDRRKRDFLSL</sequence>
<evidence type="ECO:0000313" key="2">
    <source>
        <dbReference type="Proteomes" id="UP001642360"/>
    </source>
</evidence>
<reference evidence="1 2" key="1">
    <citation type="submission" date="2024-02" db="EMBL/GenBank/DDBJ databases">
        <authorList>
            <person name="Vignale AGUSTIN F."/>
            <person name="Sosa J E."/>
            <person name="Modenutti C."/>
        </authorList>
    </citation>
    <scope>NUCLEOTIDE SEQUENCE [LARGE SCALE GENOMIC DNA]</scope>
</reference>